<dbReference type="Gene3D" id="1.20.5.4130">
    <property type="match status" value="1"/>
</dbReference>
<keyword evidence="10" id="KW-1185">Reference proteome</keyword>
<dbReference type="Gene3D" id="1.10.10.10">
    <property type="entry name" value="Winged helix-like DNA-binding domain superfamily/Winged helix DNA-binding domain"/>
    <property type="match status" value="1"/>
</dbReference>
<evidence type="ECO:0000256" key="2">
    <source>
        <dbReference type="ARBA" id="ARBA00022741"/>
    </source>
</evidence>
<dbReference type="Proteomes" id="UP001324115">
    <property type="component" value="Unassembled WGS sequence"/>
</dbReference>
<evidence type="ECO:0008006" key="11">
    <source>
        <dbReference type="Google" id="ProtNLM"/>
    </source>
</evidence>
<dbReference type="Pfam" id="PF23559">
    <property type="entry name" value="WHD_DRP"/>
    <property type="match status" value="1"/>
</dbReference>
<name>A0AAN7IJA5_QUERU</name>
<dbReference type="PROSITE" id="PS51450">
    <property type="entry name" value="LRR"/>
    <property type="match status" value="1"/>
</dbReference>
<proteinExistence type="predicted"/>
<keyword evidence="4" id="KW-0067">ATP-binding</keyword>
<gene>
    <name evidence="9" type="ORF">RGQ29_021696</name>
</gene>
<feature type="domain" description="NB-ARC" evidence="5">
    <location>
        <begin position="171"/>
        <end position="341"/>
    </location>
</feature>
<dbReference type="InterPro" id="IPR001611">
    <property type="entry name" value="Leu-rich_rpt"/>
</dbReference>
<dbReference type="GO" id="GO:0043531">
    <property type="term" value="F:ADP binding"/>
    <property type="evidence" value="ECO:0007669"/>
    <property type="project" value="InterPro"/>
</dbReference>
<reference evidence="9 10" key="1">
    <citation type="journal article" date="2023" name="G3 (Bethesda)">
        <title>A haplotype-resolved chromosome-scale genome for Quercus rubra L. provides insights into the genetics of adaptive traits for red oak species.</title>
        <authorList>
            <person name="Kapoor B."/>
            <person name="Jenkins J."/>
            <person name="Schmutz J."/>
            <person name="Zhebentyayeva T."/>
            <person name="Kuelheim C."/>
            <person name="Coggeshall M."/>
            <person name="Heim C."/>
            <person name="Lasky J.R."/>
            <person name="Leites L."/>
            <person name="Islam-Faridi N."/>
            <person name="Romero-Severson J."/>
            <person name="DeLeo V.L."/>
            <person name="Lucas S.M."/>
            <person name="Lazic D."/>
            <person name="Gailing O."/>
            <person name="Carlson J."/>
            <person name="Staton M."/>
        </authorList>
    </citation>
    <scope>NUCLEOTIDE SEQUENCE [LARGE SCALE GENOMIC DNA]</scope>
    <source>
        <strain evidence="9">Pseudo-F2</strain>
    </source>
</reference>
<dbReference type="PRINTS" id="PR00364">
    <property type="entry name" value="DISEASERSIST"/>
</dbReference>
<dbReference type="InterPro" id="IPR036388">
    <property type="entry name" value="WH-like_DNA-bd_sf"/>
</dbReference>
<feature type="domain" description="Disease resistance R13L4/SHOC-2-like LRR" evidence="8">
    <location>
        <begin position="552"/>
        <end position="768"/>
    </location>
</feature>
<evidence type="ECO:0000256" key="4">
    <source>
        <dbReference type="ARBA" id="ARBA00022840"/>
    </source>
</evidence>
<evidence type="ECO:0000313" key="9">
    <source>
        <dbReference type="EMBL" id="KAK4583673.1"/>
    </source>
</evidence>
<dbReference type="SUPFAM" id="SSF52540">
    <property type="entry name" value="P-loop containing nucleoside triphosphate hydrolases"/>
    <property type="match status" value="1"/>
</dbReference>
<evidence type="ECO:0000256" key="3">
    <source>
        <dbReference type="ARBA" id="ARBA00022821"/>
    </source>
</evidence>
<evidence type="ECO:0000259" key="6">
    <source>
        <dbReference type="Pfam" id="PF18052"/>
    </source>
</evidence>
<evidence type="ECO:0000259" key="5">
    <source>
        <dbReference type="Pfam" id="PF00931"/>
    </source>
</evidence>
<dbReference type="Gene3D" id="3.80.10.10">
    <property type="entry name" value="Ribonuclease Inhibitor"/>
    <property type="match status" value="1"/>
</dbReference>
<dbReference type="FunFam" id="3.40.50.300:FF:001091">
    <property type="entry name" value="Probable disease resistance protein At1g61300"/>
    <property type="match status" value="1"/>
</dbReference>
<dbReference type="PANTHER" id="PTHR36766:SF61">
    <property type="entry name" value="NB-ARC DOMAIN DISEASE RESISTANCE PROTEIN"/>
    <property type="match status" value="1"/>
</dbReference>
<dbReference type="AlphaFoldDB" id="A0AAN7IJA5"/>
<protein>
    <recommendedName>
        <fullName evidence="11">CC-NBS-LRR protein</fullName>
    </recommendedName>
</protein>
<dbReference type="Gene3D" id="3.40.50.300">
    <property type="entry name" value="P-loop containing nucleotide triphosphate hydrolases"/>
    <property type="match status" value="1"/>
</dbReference>
<evidence type="ECO:0000313" key="10">
    <source>
        <dbReference type="Proteomes" id="UP001324115"/>
    </source>
</evidence>
<dbReference type="EMBL" id="JAXUIC010000006">
    <property type="protein sequence ID" value="KAK4583673.1"/>
    <property type="molecule type" value="Genomic_DNA"/>
</dbReference>
<dbReference type="InterPro" id="IPR027417">
    <property type="entry name" value="P-loop_NTPase"/>
</dbReference>
<dbReference type="InterPro" id="IPR058922">
    <property type="entry name" value="WHD_DRP"/>
</dbReference>
<organism evidence="9 10">
    <name type="scientific">Quercus rubra</name>
    <name type="common">Northern red oak</name>
    <name type="synonym">Quercus borealis</name>
    <dbReference type="NCBI Taxonomy" id="3512"/>
    <lineage>
        <taxon>Eukaryota</taxon>
        <taxon>Viridiplantae</taxon>
        <taxon>Streptophyta</taxon>
        <taxon>Embryophyta</taxon>
        <taxon>Tracheophyta</taxon>
        <taxon>Spermatophyta</taxon>
        <taxon>Magnoliopsida</taxon>
        <taxon>eudicotyledons</taxon>
        <taxon>Gunneridae</taxon>
        <taxon>Pentapetalae</taxon>
        <taxon>rosids</taxon>
        <taxon>fabids</taxon>
        <taxon>Fagales</taxon>
        <taxon>Fagaceae</taxon>
        <taxon>Quercus</taxon>
    </lineage>
</organism>
<dbReference type="InterPro" id="IPR038005">
    <property type="entry name" value="RX-like_CC"/>
</dbReference>
<accession>A0AAN7IJA5</accession>
<evidence type="ECO:0000256" key="1">
    <source>
        <dbReference type="ARBA" id="ARBA00022737"/>
    </source>
</evidence>
<dbReference type="Pfam" id="PF18052">
    <property type="entry name" value="Rx_N"/>
    <property type="match status" value="1"/>
</dbReference>
<sequence>MAENAYCIAGKIVELLGSLIYEELSSAWGVQSDLKKLECTMLAIKVVLLDAEEKQESDHRLNHWLGQLKDVLNDAENVLDEFQYQILQKEVLKRRRSTRKKVGYFFSGSNPLVFRFEMAHKINGIRERVDDISDLKAEFNLAARLEDRKTTMHWRDMTHSFIPSQNVIGRDDDKKKIINLLMQHDVDENVSVIPIVGIGGLGKTTIAKLVYNDEQVVRHFQLKMWVCVSEDFDVKRLITKILNSAVGNDENLSIDQLQMCLREHIRDKKFLLVLDDVSNEDHIKWIELKNLLLGGCNGSKIIVTTRNSSVATIMSIAESYNLDGLSQKDCLSLFVKLAFKEGEEEQHPNLLEIGKEIVKKCRGVPLAVNTLACLLYSKVDEHEWISIRDNEIWHLNQKESGILPALMLSYNQLPFHLKPCFAYCSIFPKDFVFNNLLLIQFWMAHGILQSPKDENLELEDVGNLYMKELLSRSFFQDVEQENILYFTFKMHDLIHDIALSIAKRECSVVTKKATLAAEVCHLSFLDNGQEVTTQLEKLSKVQTIIFQTDQSMSLLETCISRFKYLRVLDLKNSSFEVLSSSIGSLKHLRYLDLSFNHIIKQLPDSICKLHSLQTLLLENCHNLERLPKGIGDIIKLRFFMVTTKHTCLSEKAVGCLSTLRSLWIWRCVNLKCVFEGMEEGRLTYLRTLVVGDCPSLTSLTLSIKHLTSLETLIIRDCKELSLMEVAGEEDNQDLKLSLQNLMFFRLPKLEVLPQWLQGSANTLQLLWIGGCENFTALPEWLPCLKSLQTLWIDNCPKLSSLPEGMEALTELLIYGCPNLSRKCREDHSCTTDCS</sequence>
<dbReference type="PANTHER" id="PTHR36766">
    <property type="entry name" value="PLANT BROAD-SPECTRUM MILDEW RESISTANCE PROTEIN RPW8"/>
    <property type="match status" value="1"/>
</dbReference>
<evidence type="ECO:0000259" key="7">
    <source>
        <dbReference type="Pfam" id="PF23559"/>
    </source>
</evidence>
<dbReference type="SUPFAM" id="SSF52058">
    <property type="entry name" value="L domain-like"/>
    <property type="match status" value="1"/>
</dbReference>
<dbReference type="FunFam" id="1.10.10.10:FF:000322">
    <property type="entry name" value="Probable disease resistance protein At1g63360"/>
    <property type="match status" value="1"/>
</dbReference>
<feature type="domain" description="Disease resistance protein winged helix" evidence="7">
    <location>
        <begin position="426"/>
        <end position="498"/>
    </location>
</feature>
<dbReference type="InterPro" id="IPR002182">
    <property type="entry name" value="NB-ARC"/>
</dbReference>
<dbReference type="CDD" id="cd14798">
    <property type="entry name" value="RX-CC_like"/>
    <property type="match status" value="1"/>
</dbReference>
<evidence type="ECO:0000259" key="8">
    <source>
        <dbReference type="Pfam" id="PF23598"/>
    </source>
</evidence>
<dbReference type="InterPro" id="IPR041118">
    <property type="entry name" value="Rx_N"/>
</dbReference>
<feature type="domain" description="Disease resistance N-terminal" evidence="6">
    <location>
        <begin position="11"/>
        <end position="96"/>
    </location>
</feature>
<keyword evidence="2" id="KW-0547">Nucleotide-binding</keyword>
<dbReference type="GO" id="GO:0005524">
    <property type="term" value="F:ATP binding"/>
    <property type="evidence" value="ECO:0007669"/>
    <property type="project" value="UniProtKB-KW"/>
</dbReference>
<dbReference type="GO" id="GO:0051707">
    <property type="term" value="P:response to other organism"/>
    <property type="evidence" value="ECO:0007669"/>
    <property type="project" value="UniProtKB-ARBA"/>
</dbReference>
<dbReference type="InterPro" id="IPR032675">
    <property type="entry name" value="LRR_dom_sf"/>
</dbReference>
<dbReference type="Pfam" id="PF23598">
    <property type="entry name" value="LRR_14"/>
    <property type="match status" value="1"/>
</dbReference>
<comment type="caution">
    <text evidence="9">The sequence shown here is derived from an EMBL/GenBank/DDBJ whole genome shotgun (WGS) entry which is preliminary data.</text>
</comment>
<dbReference type="InterPro" id="IPR055414">
    <property type="entry name" value="LRR_R13L4/SHOC2-like"/>
</dbReference>
<keyword evidence="1" id="KW-0677">Repeat</keyword>
<dbReference type="Pfam" id="PF00931">
    <property type="entry name" value="NB-ARC"/>
    <property type="match status" value="1"/>
</dbReference>
<keyword evidence="3" id="KW-0611">Plant defense</keyword>
<dbReference type="GO" id="GO:0006952">
    <property type="term" value="P:defense response"/>
    <property type="evidence" value="ECO:0007669"/>
    <property type="project" value="UniProtKB-KW"/>
</dbReference>